<feature type="domain" description="DUF397" evidence="1">
    <location>
        <begin position="10"/>
        <end position="60"/>
    </location>
</feature>
<dbReference type="EMBL" id="JAMTCK010000005">
    <property type="protein sequence ID" value="MCP2165475.1"/>
    <property type="molecule type" value="Genomic_DNA"/>
</dbReference>
<comment type="caution">
    <text evidence="2">The sequence shown here is derived from an EMBL/GenBank/DDBJ whole genome shotgun (WGS) entry which is preliminary data.</text>
</comment>
<dbReference type="InterPro" id="IPR007278">
    <property type="entry name" value="DUF397"/>
</dbReference>
<gene>
    <name evidence="2" type="ORF">LX83_002333</name>
</gene>
<evidence type="ECO:0000313" key="3">
    <source>
        <dbReference type="Proteomes" id="UP001206128"/>
    </source>
</evidence>
<reference evidence="2" key="1">
    <citation type="submission" date="2022-06" db="EMBL/GenBank/DDBJ databases">
        <title>Genomic Encyclopedia of Archaeal and Bacterial Type Strains, Phase II (KMG-II): from individual species to whole genera.</title>
        <authorList>
            <person name="Goeker M."/>
        </authorList>
    </citation>
    <scope>NUCLEOTIDE SEQUENCE</scope>
    <source>
        <strain evidence="2">DSM 43935</strain>
    </source>
</reference>
<evidence type="ECO:0000259" key="1">
    <source>
        <dbReference type="Pfam" id="PF04149"/>
    </source>
</evidence>
<dbReference type="Pfam" id="PF04149">
    <property type="entry name" value="DUF397"/>
    <property type="match status" value="1"/>
</dbReference>
<sequence length="66" mass="7015">MTPTSPAGLWRTSSHSTGTGNCVQLAFTADAVAVRDSKNPAGPVLTFARAGLARFLTVLKRDRLTR</sequence>
<organism evidence="2 3">
    <name type="scientific">Goodfellowiella coeruleoviolacea</name>
    <dbReference type="NCBI Taxonomy" id="334858"/>
    <lineage>
        <taxon>Bacteria</taxon>
        <taxon>Bacillati</taxon>
        <taxon>Actinomycetota</taxon>
        <taxon>Actinomycetes</taxon>
        <taxon>Pseudonocardiales</taxon>
        <taxon>Pseudonocardiaceae</taxon>
        <taxon>Goodfellowiella</taxon>
    </lineage>
</organism>
<accession>A0AAE3GC98</accession>
<proteinExistence type="predicted"/>
<name>A0AAE3GC98_9PSEU</name>
<keyword evidence="3" id="KW-1185">Reference proteome</keyword>
<protein>
    <recommendedName>
        <fullName evidence="1">DUF397 domain-containing protein</fullName>
    </recommendedName>
</protein>
<evidence type="ECO:0000313" key="2">
    <source>
        <dbReference type="EMBL" id="MCP2165475.1"/>
    </source>
</evidence>
<dbReference type="RefSeq" id="WP_253770334.1">
    <property type="nucleotide sequence ID" value="NZ_JAMTCK010000005.1"/>
</dbReference>
<dbReference type="AlphaFoldDB" id="A0AAE3GC98"/>
<dbReference type="Proteomes" id="UP001206128">
    <property type="component" value="Unassembled WGS sequence"/>
</dbReference>